<proteinExistence type="predicted"/>
<keyword evidence="3" id="KW-1185">Reference proteome</keyword>
<sequence>MRNKVLVVGIIVGLLFLFFGTRYVVNQVSGFTFNQPVVIEEEMIIKEPYEKIDLLTTNAKVELVPTQAEETTITYGGKKKFGVHFKANVKGDTLSIQLKEKWFNFLNFSMRGMVLTVHVPERTYEEIKVVTDNGLIEASHLHAKMIELETDNGLVKLGNSEGDVVKLQADNGQISISDVSANIVARTDNGRITFEADTITHDVDLRTDNGAIYVKLSDKPTNARINAETDNGMVTIFGTKERTVTFGEGKYLMKLQTDNGRIVVEE</sequence>
<organism evidence="2 3">
    <name type="scientific">Sporosarcina ureilytica</name>
    <dbReference type="NCBI Taxonomy" id="298596"/>
    <lineage>
        <taxon>Bacteria</taxon>
        <taxon>Bacillati</taxon>
        <taxon>Bacillota</taxon>
        <taxon>Bacilli</taxon>
        <taxon>Bacillales</taxon>
        <taxon>Caryophanaceae</taxon>
        <taxon>Sporosarcina</taxon>
    </lineage>
</organism>
<gene>
    <name evidence="2" type="ORF">BI350_14690</name>
</gene>
<evidence type="ECO:0000259" key="1">
    <source>
        <dbReference type="Pfam" id="PF13349"/>
    </source>
</evidence>
<dbReference type="RefSeq" id="WP_075528827.1">
    <property type="nucleotide sequence ID" value="NZ_CP017560.1"/>
</dbReference>
<dbReference type="AlphaFoldDB" id="A0A1D8JIZ4"/>
<dbReference type="Pfam" id="PF13349">
    <property type="entry name" value="DUF4097"/>
    <property type="match status" value="1"/>
</dbReference>
<reference evidence="2 3" key="1">
    <citation type="submission" date="2016-09" db="EMBL/GenBank/DDBJ databases">
        <title>Complete genome sequence of the Lysinibacillus sphaericus LMG 22257, a specie of Bacillus with ureolytic activity that can effectively biodeposit calcium carbonate.</title>
        <authorList>
            <person name="Yan W."/>
        </authorList>
    </citation>
    <scope>NUCLEOTIDE SEQUENCE [LARGE SCALE GENOMIC DNA]</scope>
    <source>
        <strain evidence="2 3">LMG 22257</strain>
    </source>
</reference>
<dbReference type="EMBL" id="CP017560">
    <property type="protein sequence ID" value="AOV08660.1"/>
    <property type="molecule type" value="Genomic_DNA"/>
</dbReference>
<dbReference type="Proteomes" id="UP000185746">
    <property type="component" value="Chromosome"/>
</dbReference>
<dbReference type="InterPro" id="IPR025164">
    <property type="entry name" value="Toastrack_DUF4097"/>
</dbReference>
<accession>A0A1D8JIZ4</accession>
<dbReference type="Gene3D" id="2.160.20.120">
    <property type="match status" value="1"/>
</dbReference>
<name>A0A1D8JIZ4_9BACL</name>
<dbReference type="KEGG" id="surl:BI350_14690"/>
<protein>
    <recommendedName>
        <fullName evidence="1">DUF4097 domain-containing protein</fullName>
    </recommendedName>
</protein>
<evidence type="ECO:0000313" key="2">
    <source>
        <dbReference type="EMBL" id="AOV08660.1"/>
    </source>
</evidence>
<feature type="domain" description="DUF4097" evidence="1">
    <location>
        <begin position="50"/>
        <end position="182"/>
    </location>
</feature>
<evidence type="ECO:0000313" key="3">
    <source>
        <dbReference type="Proteomes" id="UP000185746"/>
    </source>
</evidence>